<evidence type="ECO:0000313" key="2">
    <source>
        <dbReference type="EMBL" id="CAG7623772.1"/>
    </source>
</evidence>
<evidence type="ECO:0000256" key="1">
    <source>
        <dbReference type="SAM" id="MobiDB-lite"/>
    </source>
</evidence>
<gene>
    <name evidence="2" type="ORF">SBRY_170008</name>
</gene>
<feature type="region of interest" description="Disordered" evidence="1">
    <location>
        <begin position="16"/>
        <end position="85"/>
    </location>
</feature>
<evidence type="ECO:0000313" key="3">
    <source>
        <dbReference type="Proteomes" id="UP001153328"/>
    </source>
</evidence>
<sequence>MRAGAAQCADLATVLPRRHLGTGTDRAGTRRRPRTQPLGRARTAHRPTGSGPRGAVRAAGQHARTGRRHRRRRPPVPGRQRLHLNPCRRRRARLRTLGDRPPSVTACTMRS</sequence>
<comment type="caution">
    <text evidence="2">The sequence shown here is derived from an EMBL/GenBank/DDBJ whole genome shotgun (WGS) entry which is preliminary data.</text>
</comment>
<feature type="compositionally biased region" description="Basic residues" evidence="1">
    <location>
        <begin position="64"/>
        <end position="85"/>
    </location>
</feature>
<accession>A0A9W4E966</accession>
<name>A0A9W4E966_9ACTN</name>
<dbReference type="AlphaFoldDB" id="A0A9W4E966"/>
<proteinExistence type="predicted"/>
<keyword evidence="3" id="KW-1185">Reference proteome</keyword>
<reference evidence="2" key="1">
    <citation type="submission" date="2021-06" db="EMBL/GenBank/DDBJ databases">
        <authorList>
            <person name="Arsene-Ploetze F."/>
        </authorList>
    </citation>
    <scope>NUCLEOTIDE SEQUENCE</scope>
    <source>
        <strain evidence="2">SBRY1</strain>
    </source>
</reference>
<organism evidence="2 3">
    <name type="scientific">Actinacidiphila bryophytorum</name>
    <dbReference type="NCBI Taxonomy" id="1436133"/>
    <lineage>
        <taxon>Bacteria</taxon>
        <taxon>Bacillati</taxon>
        <taxon>Actinomycetota</taxon>
        <taxon>Actinomycetes</taxon>
        <taxon>Kitasatosporales</taxon>
        <taxon>Streptomycetaceae</taxon>
        <taxon>Actinacidiphila</taxon>
    </lineage>
</organism>
<dbReference type="Proteomes" id="UP001153328">
    <property type="component" value="Unassembled WGS sequence"/>
</dbReference>
<protein>
    <submittedName>
        <fullName evidence="2">Uncharacterized protein</fullName>
    </submittedName>
</protein>
<dbReference type="EMBL" id="CAJVAX010000009">
    <property type="protein sequence ID" value="CAG7623772.1"/>
    <property type="molecule type" value="Genomic_DNA"/>
</dbReference>